<dbReference type="OrthoDB" id="6365676at2759"/>
<evidence type="ECO:0000256" key="1">
    <source>
        <dbReference type="ARBA" id="ARBA00004123"/>
    </source>
</evidence>
<dbReference type="InterPro" id="IPR013087">
    <property type="entry name" value="Znf_C2H2_type"/>
</dbReference>
<accession>A0A137PBP4</accession>
<dbReference type="SMART" id="SM00355">
    <property type="entry name" value="ZnF_C2H2"/>
    <property type="match status" value="2"/>
</dbReference>
<keyword evidence="5" id="KW-0862">Zinc</keyword>
<keyword evidence="10" id="KW-1185">Reference proteome</keyword>
<dbReference type="InterPro" id="IPR052127">
    <property type="entry name" value="STE12_transcription_factor"/>
</dbReference>
<feature type="domain" description="C2H2-type" evidence="8">
    <location>
        <begin position="102"/>
        <end position="132"/>
    </location>
</feature>
<evidence type="ECO:0000256" key="3">
    <source>
        <dbReference type="ARBA" id="ARBA00022737"/>
    </source>
</evidence>
<evidence type="ECO:0000256" key="5">
    <source>
        <dbReference type="ARBA" id="ARBA00022833"/>
    </source>
</evidence>
<evidence type="ECO:0000313" key="9">
    <source>
        <dbReference type="EMBL" id="KXN72420.1"/>
    </source>
</evidence>
<dbReference type="GO" id="GO:0005634">
    <property type="term" value="C:nucleus"/>
    <property type="evidence" value="ECO:0007669"/>
    <property type="project" value="UniProtKB-SubCell"/>
</dbReference>
<feature type="domain" description="C2H2-type" evidence="8">
    <location>
        <begin position="133"/>
        <end position="162"/>
    </location>
</feature>
<dbReference type="GO" id="GO:1990526">
    <property type="term" value="C:Ste12p-Dig1p-Dig2p complex"/>
    <property type="evidence" value="ECO:0007669"/>
    <property type="project" value="TreeGrafter"/>
</dbReference>
<reference evidence="9 10" key="1">
    <citation type="journal article" date="2015" name="Genome Biol. Evol.">
        <title>Phylogenomic analyses indicate that early fungi evolved digesting cell walls of algal ancestors of land plants.</title>
        <authorList>
            <person name="Chang Y."/>
            <person name="Wang S."/>
            <person name="Sekimoto S."/>
            <person name="Aerts A.L."/>
            <person name="Choi C."/>
            <person name="Clum A."/>
            <person name="LaButti K.M."/>
            <person name="Lindquist E.A."/>
            <person name="Yee Ngan C."/>
            <person name="Ohm R.A."/>
            <person name="Salamov A.A."/>
            <person name="Grigoriev I.V."/>
            <person name="Spatafora J.W."/>
            <person name="Berbee M.L."/>
        </authorList>
    </citation>
    <scope>NUCLEOTIDE SEQUENCE [LARGE SCALE GENOMIC DNA]</scope>
    <source>
        <strain evidence="9 10">NRRL 28638</strain>
    </source>
</reference>
<dbReference type="GO" id="GO:0008270">
    <property type="term" value="F:zinc ion binding"/>
    <property type="evidence" value="ECO:0007669"/>
    <property type="project" value="UniProtKB-KW"/>
</dbReference>
<comment type="subcellular location">
    <subcellularLocation>
        <location evidence="1">Nucleus</location>
    </subcellularLocation>
</comment>
<evidence type="ECO:0000259" key="8">
    <source>
        <dbReference type="PROSITE" id="PS50157"/>
    </source>
</evidence>
<dbReference type="EMBL" id="KQ964453">
    <property type="protein sequence ID" value="KXN72420.1"/>
    <property type="molecule type" value="Genomic_DNA"/>
</dbReference>
<keyword evidence="4 7" id="KW-0863">Zinc-finger</keyword>
<dbReference type="PROSITE" id="PS50157">
    <property type="entry name" value="ZINC_FINGER_C2H2_2"/>
    <property type="match status" value="2"/>
</dbReference>
<keyword evidence="3" id="KW-0677">Repeat</keyword>
<dbReference type="STRING" id="796925.A0A137PBP4"/>
<evidence type="ECO:0000256" key="7">
    <source>
        <dbReference type="PROSITE-ProRule" id="PRU00042"/>
    </source>
</evidence>
<dbReference type="Gene3D" id="3.30.160.60">
    <property type="entry name" value="Classic Zinc Finger"/>
    <property type="match status" value="1"/>
</dbReference>
<evidence type="ECO:0000256" key="6">
    <source>
        <dbReference type="ARBA" id="ARBA00023242"/>
    </source>
</evidence>
<dbReference type="PANTHER" id="PTHR47427">
    <property type="entry name" value="PROTEIN STE12"/>
    <property type="match status" value="1"/>
</dbReference>
<dbReference type="GO" id="GO:0003700">
    <property type="term" value="F:DNA-binding transcription factor activity"/>
    <property type="evidence" value="ECO:0007669"/>
    <property type="project" value="TreeGrafter"/>
</dbReference>
<dbReference type="InterPro" id="IPR036236">
    <property type="entry name" value="Znf_C2H2_sf"/>
</dbReference>
<dbReference type="SUPFAM" id="SSF57667">
    <property type="entry name" value="beta-beta-alpha zinc fingers"/>
    <property type="match status" value="1"/>
</dbReference>
<dbReference type="PROSITE" id="PS00028">
    <property type="entry name" value="ZINC_FINGER_C2H2_1"/>
    <property type="match status" value="2"/>
</dbReference>
<dbReference type="Proteomes" id="UP000070444">
    <property type="component" value="Unassembled WGS sequence"/>
</dbReference>
<keyword evidence="2" id="KW-0479">Metal-binding</keyword>
<proteinExistence type="predicted"/>
<organism evidence="9 10">
    <name type="scientific">Conidiobolus coronatus (strain ATCC 28846 / CBS 209.66 / NRRL 28638)</name>
    <name type="common">Delacroixia coronata</name>
    <dbReference type="NCBI Taxonomy" id="796925"/>
    <lineage>
        <taxon>Eukaryota</taxon>
        <taxon>Fungi</taxon>
        <taxon>Fungi incertae sedis</taxon>
        <taxon>Zoopagomycota</taxon>
        <taxon>Entomophthoromycotina</taxon>
        <taxon>Entomophthoromycetes</taxon>
        <taxon>Entomophthorales</taxon>
        <taxon>Ancylistaceae</taxon>
        <taxon>Conidiobolus</taxon>
    </lineage>
</organism>
<gene>
    <name evidence="9" type="ORF">CONCODRAFT_16168</name>
</gene>
<dbReference type="FunFam" id="3.30.160.60:FF:000100">
    <property type="entry name" value="Zinc finger 45-like"/>
    <property type="match status" value="1"/>
</dbReference>
<evidence type="ECO:0000313" key="10">
    <source>
        <dbReference type="Proteomes" id="UP000070444"/>
    </source>
</evidence>
<dbReference type="GO" id="GO:1990527">
    <property type="term" value="C:Tec1p-Ste12p-Dig1p complex"/>
    <property type="evidence" value="ECO:0007669"/>
    <property type="project" value="TreeGrafter"/>
</dbReference>
<evidence type="ECO:0000256" key="2">
    <source>
        <dbReference type="ARBA" id="ARBA00022723"/>
    </source>
</evidence>
<sequence length="167" mass="19601">MNDKANDYLTSNTNCHYHHNHSSNPPSIFTLQNAFPPKNLLQYPSIISKPSPSIIQSSHLDHLPTCPRHHLKSYFQTLPPPASMLQTPTNVSKLPDPLTQRFHCTFYHCEKHYKRVEHLKRHIKSTHLLKHPYTCPIIECNKRFTRKDNMKQHIKRHSNSINNTVRK</sequence>
<evidence type="ECO:0000256" key="4">
    <source>
        <dbReference type="ARBA" id="ARBA00022771"/>
    </source>
</evidence>
<dbReference type="AlphaFoldDB" id="A0A137PBP4"/>
<dbReference type="Pfam" id="PF00096">
    <property type="entry name" value="zf-C2H2"/>
    <property type="match status" value="1"/>
</dbReference>
<name>A0A137PBP4_CONC2</name>
<protein>
    <recommendedName>
        <fullName evidence="8">C2H2-type domain-containing protein</fullName>
    </recommendedName>
</protein>
<keyword evidence="6" id="KW-0539">Nucleus</keyword>
<dbReference type="PANTHER" id="PTHR47427:SF2">
    <property type="entry name" value="C2H2-TYPE DOMAIN-CONTAINING PROTEIN"/>
    <property type="match status" value="1"/>
</dbReference>